<keyword evidence="1" id="KW-0732">Signal</keyword>
<evidence type="ECO:0000256" key="1">
    <source>
        <dbReference type="SAM" id="SignalP"/>
    </source>
</evidence>
<gene>
    <name evidence="2" type="ORF">CQ13_28860</name>
</gene>
<keyword evidence="3" id="KW-1185">Reference proteome</keyword>
<dbReference type="RefSeq" id="WP_057845183.1">
    <property type="nucleotide sequence ID" value="NZ_LLYA01000164.1"/>
</dbReference>
<dbReference type="EMBL" id="LLYA01000164">
    <property type="protein sequence ID" value="KRR22446.1"/>
    <property type="molecule type" value="Genomic_DNA"/>
</dbReference>
<proteinExistence type="predicted"/>
<name>A0A0R3MS84_9BRAD</name>
<feature type="signal peptide" evidence="1">
    <location>
        <begin position="1"/>
        <end position="23"/>
    </location>
</feature>
<reference evidence="2 3" key="1">
    <citation type="submission" date="2014-03" db="EMBL/GenBank/DDBJ databases">
        <title>Bradyrhizobium valentinum sp. nov., isolated from effective nodules of Lupinus mariae-josephae, a lupine endemic of basic-lime soils in Eastern Spain.</title>
        <authorList>
            <person name="Duran D."/>
            <person name="Rey L."/>
            <person name="Navarro A."/>
            <person name="Busquets A."/>
            <person name="Imperial J."/>
            <person name="Ruiz-Argueso T."/>
        </authorList>
    </citation>
    <scope>NUCLEOTIDE SEQUENCE [LARGE SCALE GENOMIC DNA]</scope>
    <source>
        <strain evidence="2 3">Ro19</strain>
    </source>
</reference>
<feature type="chain" id="PRO_5006444440" description="Transmembrane protein" evidence="1">
    <location>
        <begin position="24"/>
        <end position="117"/>
    </location>
</feature>
<evidence type="ECO:0008006" key="4">
    <source>
        <dbReference type="Google" id="ProtNLM"/>
    </source>
</evidence>
<organism evidence="2 3">
    <name type="scientific">Bradyrhizobium retamae</name>
    <dbReference type="NCBI Taxonomy" id="1300035"/>
    <lineage>
        <taxon>Bacteria</taxon>
        <taxon>Pseudomonadati</taxon>
        <taxon>Pseudomonadota</taxon>
        <taxon>Alphaproteobacteria</taxon>
        <taxon>Hyphomicrobiales</taxon>
        <taxon>Nitrobacteraceae</taxon>
        <taxon>Bradyrhizobium</taxon>
    </lineage>
</organism>
<dbReference type="Proteomes" id="UP000052023">
    <property type="component" value="Unassembled WGS sequence"/>
</dbReference>
<dbReference type="OrthoDB" id="8253353at2"/>
<protein>
    <recommendedName>
        <fullName evidence="4">Transmembrane protein</fullName>
    </recommendedName>
</protein>
<accession>A0A0R3MS84</accession>
<dbReference type="AlphaFoldDB" id="A0A0R3MS84"/>
<sequence>MTKLTLLGAAAVLAMGFATPALSQEATQEPGMVGFSHPNSDYLLGGYGVRTPSRHDYSYYYGPRAYYGPRVYHRPAYIGGPVGLAAGVAAGAVGTAAAIAGAPFVDSYAYYDGPGYW</sequence>
<evidence type="ECO:0000313" key="3">
    <source>
        <dbReference type="Proteomes" id="UP000052023"/>
    </source>
</evidence>
<comment type="caution">
    <text evidence="2">The sequence shown here is derived from an EMBL/GenBank/DDBJ whole genome shotgun (WGS) entry which is preliminary data.</text>
</comment>
<evidence type="ECO:0000313" key="2">
    <source>
        <dbReference type="EMBL" id="KRR22446.1"/>
    </source>
</evidence>